<organism evidence="12 13">
    <name type="scientific">Rothia nasimurium</name>
    <dbReference type="NCBI Taxonomy" id="85336"/>
    <lineage>
        <taxon>Bacteria</taxon>
        <taxon>Bacillati</taxon>
        <taxon>Actinomycetota</taxon>
        <taxon>Actinomycetes</taxon>
        <taxon>Micrococcales</taxon>
        <taxon>Micrococcaceae</taxon>
        <taxon>Rothia</taxon>
    </lineage>
</organism>
<dbReference type="PROSITE" id="PS51272">
    <property type="entry name" value="SLH"/>
    <property type="match status" value="3"/>
</dbReference>
<dbReference type="Gene3D" id="3.40.50.200">
    <property type="entry name" value="Peptidase S8/S53 domain"/>
    <property type="match status" value="2"/>
</dbReference>
<dbReference type="InterPro" id="IPR023827">
    <property type="entry name" value="Peptidase_S8_Asp-AS"/>
</dbReference>
<dbReference type="InterPro" id="IPR050131">
    <property type="entry name" value="Peptidase_S8_subtilisin-like"/>
</dbReference>
<evidence type="ECO:0000256" key="3">
    <source>
        <dbReference type="ARBA" id="ARBA00022670"/>
    </source>
</evidence>
<keyword evidence="6 8" id="KW-0720">Serine protease</keyword>
<dbReference type="CDD" id="cd07474">
    <property type="entry name" value="Peptidases_S8_subtilisin_Vpr-like"/>
    <property type="match status" value="1"/>
</dbReference>
<dbReference type="PRINTS" id="PR00723">
    <property type="entry name" value="SUBTILISIN"/>
</dbReference>
<evidence type="ECO:0000256" key="2">
    <source>
        <dbReference type="ARBA" id="ARBA00022512"/>
    </source>
</evidence>
<accession>A0A4Y9F213</accession>
<evidence type="ECO:0000259" key="11">
    <source>
        <dbReference type="PROSITE" id="PS51272"/>
    </source>
</evidence>
<dbReference type="GO" id="GO:0006508">
    <property type="term" value="P:proteolysis"/>
    <property type="evidence" value="ECO:0007669"/>
    <property type="project" value="UniProtKB-KW"/>
</dbReference>
<dbReference type="InterPro" id="IPR034213">
    <property type="entry name" value="S8_Vpr-like"/>
</dbReference>
<dbReference type="Proteomes" id="UP000297951">
    <property type="component" value="Unassembled WGS sequence"/>
</dbReference>
<reference evidence="12 13" key="1">
    <citation type="submission" date="2019-03" db="EMBL/GenBank/DDBJ databases">
        <title>Diversity of the mouse oral microbiome.</title>
        <authorList>
            <person name="Joseph S."/>
            <person name="Aduse-Opoku J."/>
            <person name="Curtis M."/>
            <person name="Wade W."/>
            <person name="Hashim A."/>
        </authorList>
    </citation>
    <scope>NUCLEOTIDE SEQUENCE [LARGE SCALE GENOMIC DNA]</scope>
    <source>
        <strain evidence="13">irhom_31</strain>
    </source>
</reference>
<keyword evidence="2" id="KW-0964">Secreted</keyword>
<dbReference type="InterPro" id="IPR003137">
    <property type="entry name" value="PA_domain"/>
</dbReference>
<evidence type="ECO:0000256" key="6">
    <source>
        <dbReference type="ARBA" id="ARBA00022825"/>
    </source>
</evidence>
<gene>
    <name evidence="12" type="ORF">E4U03_10915</name>
</gene>
<dbReference type="PANTHER" id="PTHR43806">
    <property type="entry name" value="PEPTIDASE S8"/>
    <property type="match status" value="1"/>
</dbReference>
<keyword evidence="5 8" id="KW-0378">Hydrolase</keyword>
<dbReference type="InterPro" id="IPR022398">
    <property type="entry name" value="Peptidase_S8_His-AS"/>
</dbReference>
<feature type="chain" id="PRO_5021276518" evidence="10">
    <location>
        <begin position="30"/>
        <end position="1287"/>
    </location>
</feature>
<protein>
    <submittedName>
        <fullName evidence="12">Subtilisin</fullName>
    </submittedName>
</protein>
<proteinExistence type="inferred from homology"/>
<name>A0A4Y9F213_9MICC</name>
<keyword evidence="3 8" id="KW-0645">Protease</keyword>
<dbReference type="EMBL" id="SPQC01000050">
    <property type="protein sequence ID" value="TFU20673.1"/>
    <property type="molecule type" value="Genomic_DNA"/>
</dbReference>
<dbReference type="InterPro" id="IPR000209">
    <property type="entry name" value="Peptidase_S8/S53_dom"/>
</dbReference>
<dbReference type="InterPro" id="IPR001119">
    <property type="entry name" value="SLH_dom"/>
</dbReference>
<evidence type="ECO:0000256" key="4">
    <source>
        <dbReference type="ARBA" id="ARBA00022729"/>
    </source>
</evidence>
<feature type="active site" description="Charge relay system" evidence="7 8">
    <location>
        <position position="185"/>
    </location>
</feature>
<keyword evidence="2" id="KW-0134">Cell wall</keyword>
<feature type="active site" description="Charge relay system" evidence="7 8">
    <location>
        <position position="257"/>
    </location>
</feature>
<evidence type="ECO:0000256" key="7">
    <source>
        <dbReference type="PIRSR" id="PIRSR615500-1"/>
    </source>
</evidence>
<evidence type="ECO:0000256" key="10">
    <source>
        <dbReference type="SAM" id="SignalP"/>
    </source>
</evidence>
<comment type="similarity">
    <text evidence="1 8 9">Belongs to the peptidase S8 family.</text>
</comment>
<feature type="active site" description="Charge relay system" evidence="7 8">
    <location>
        <position position="613"/>
    </location>
</feature>
<dbReference type="InterPro" id="IPR023828">
    <property type="entry name" value="Peptidase_S8_Ser-AS"/>
</dbReference>
<feature type="domain" description="SLH" evidence="11">
    <location>
        <begin position="1103"/>
        <end position="1166"/>
    </location>
</feature>
<dbReference type="OrthoDB" id="614750at2"/>
<dbReference type="Pfam" id="PF02225">
    <property type="entry name" value="PA"/>
    <property type="match status" value="1"/>
</dbReference>
<keyword evidence="4 10" id="KW-0732">Signal</keyword>
<evidence type="ECO:0000256" key="5">
    <source>
        <dbReference type="ARBA" id="ARBA00022801"/>
    </source>
</evidence>
<evidence type="ECO:0000256" key="1">
    <source>
        <dbReference type="ARBA" id="ARBA00011073"/>
    </source>
</evidence>
<feature type="domain" description="SLH" evidence="11">
    <location>
        <begin position="1168"/>
        <end position="1227"/>
    </location>
</feature>
<evidence type="ECO:0000313" key="12">
    <source>
        <dbReference type="EMBL" id="TFU20673.1"/>
    </source>
</evidence>
<dbReference type="InterPro" id="IPR015500">
    <property type="entry name" value="Peptidase_S8_subtilisin-rel"/>
</dbReference>
<feature type="signal peptide" evidence="10">
    <location>
        <begin position="1"/>
        <end position="29"/>
    </location>
</feature>
<evidence type="ECO:0000256" key="8">
    <source>
        <dbReference type="PROSITE-ProRule" id="PRU01240"/>
    </source>
</evidence>
<dbReference type="PANTHER" id="PTHR43806:SF11">
    <property type="entry name" value="CEREVISIN-RELATED"/>
    <property type="match status" value="1"/>
</dbReference>
<dbReference type="PROSITE" id="PS00138">
    <property type="entry name" value="SUBTILASE_SER"/>
    <property type="match status" value="1"/>
</dbReference>
<dbReference type="Pfam" id="PF00082">
    <property type="entry name" value="Peptidase_S8"/>
    <property type="match status" value="1"/>
</dbReference>
<sequence>MRRKAAQGSAAALLGLALSLPMAAPPAQAYDVDLNPSTQANDATSKIGGSLAEAEGTVEVFVQFRGNGAYESTQPRSVLSGESDPVQAQAQVEAIAQRVESQTQQVATQANAEVIYTTHNALRGTALRGNAEELRALAQRSDVVRISRIVPKERANGGTAITTEALNTWVQTGKTGKDVTIAVIDSGVDYTHAAFGGPGTVEAYNEAKASADMPAADSGLYDPEKFVGGYDLAGDDYLGSNAPKPDNNPLDCTANGHGTHVAGSAAGFAVNADGSTFRGDYTKLTQDDVLGMKIGPGAAPEAKVVGLRVFGCDGSTNLTGQALDRVLDPNGDGDFSDKADIVNLSLGADFGAVDDPENYIIDSLYRQGVLSVIAAGNANSYQGQGDTYSILGTPGNTISALTVANSIGTYAYADKAEILSPANIAGPVQGDYSINFNYAAASEDQLTGEVVMAPENNRYGCEAFPAGTDFNGKWVWIDWAEDLEGNFPCGSTVRFNNIEKAGGAGVVLASKVLKETSGIAGNSTIPGVRLTVADAEKALPAAQAGTLRIKLDSDWIGKTVFETGALDTLNSSSGRGQFGVNGFTKPDVAAPGTSIRSAGVGLGSDSLIMTGTSMSSPHVAGIAALVLEAHQNYGPAEIKAAIMNTANHDLVTDEGNVYSVERVGSGRVDALAAVNTDVLVYNSNRPEQVSTSFGAPEVPVGESLTISRNVTVENYSDRERTFKVALDDSSTVTGATISAPSTVTVPAGGQAEITLTATLDGSQLTKDRDPAALETHKENARQYLATVSSRLILTEGDTQLRVPVQVAPKPVADMKVANSAIEFGPGSNATEVTLSGTELNQGGYRSAVGAFQLGVESPRIPTSSLGSVSSQVADLMYAGANSTAPVLEAQGEDPTTGYLNIGIASWANWATINRTWFYEVDLDVNGDGRPEFFAMTTRIPGIDLPVVNLYKQVNGQWSVIGSQPVNGTFGDVDTNLMGSNTLVMPLSLEALNLTSAQAQALRYKIYSGTWYHNGNIESTEWVKYNPYAPDLYFSSEQAVGTSLFVASPANTLTAHRAADTTDARALFLHMHNATGDLAGIKADARGDKAQVVNVSGLKTPATNNPRFTDVPTDHVFYNEIAWLANRGITTGWSDGTFRPYEPVKRDQMAAFFYRMAGSPQYTPPAVSPFSDVPTDYVFYKEIAWMAEQGITTGWPDGTFRPADPVNRDQMAAFFYRMAGSPEYTVPANSPFKDLSASEHVFYKEIAWMAEQGITTGWPDGTFRPYDPVNRDQMAAFIYRFDQKVLNK</sequence>
<feature type="domain" description="SLH" evidence="11">
    <location>
        <begin position="1228"/>
        <end position="1287"/>
    </location>
</feature>
<dbReference type="InterPro" id="IPR036852">
    <property type="entry name" value="Peptidase_S8/S53_dom_sf"/>
</dbReference>
<dbReference type="PROSITE" id="PS51892">
    <property type="entry name" value="SUBTILASE"/>
    <property type="match status" value="1"/>
</dbReference>
<evidence type="ECO:0000313" key="13">
    <source>
        <dbReference type="Proteomes" id="UP000297951"/>
    </source>
</evidence>
<dbReference type="SUPFAM" id="SSF52743">
    <property type="entry name" value="Subtilisin-like"/>
    <property type="match status" value="1"/>
</dbReference>
<evidence type="ECO:0000256" key="9">
    <source>
        <dbReference type="RuleBase" id="RU003355"/>
    </source>
</evidence>
<comment type="caution">
    <text evidence="12">The sequence shown here is derived from an EMBL/GenBank/DDBJ whole genome shotgun (WGS) entry which is preliminary data.</text>
</comment>
<dbReference type="GO" id="GO:0004252">
    <property type="term" value="F:serine-type endopeptidase activity"/>
    <property type="evidence" value="ECO:0007669"/>
    <property type="project" value="UniProtKB-UniRule"/>
</dbReference>
<dbReference type="PROSITE" id="PS00136">
    <property type="entry name" value="SUBTILASE_ASP"/>
    <property type="match status" value="1"/>
</dbReference>
<dbReference type="Pfam" id="PF00395">
    <property type="entry name" value="SLH"/>
    <property type="match status" value="3"/>
</dbReference>
<dbReference type="PROSITE" id="PS00137">
    <property type="entry name" value="SUBTILASE_HIS"/>
    <property type="match status" value="1"/>
</dbReference>